<reference evidence="7" key="1">
    <citation type="journal article" date="2023" name="Int. J. Syst. Evol. Microbiol.">
        <title>&lt;i&gt;Holtiella tumoricola&lt;/i&gt; gen. nov. sp. nov., isolated from a human clinical sample.</title>
        <authorList>
            <person name="Allen-Vercoe E."/>
            <person name="Daigneault M.C."/>
            <person name="Vancuren S.J."/>
            <person name="Cochrane K."/>
            <person name="O'Neal L.L."/>
            <person name="Sankaranarayanan K."/>
            <person name="Lawson P.A."/>
        </authorList>
    </citation>
    <scope>NUCLEOTIDE SEQUENCE</scope>
    <source>
        <strain evidence="7">CC70A</strain>
    </source>
</reference>
<dbReference type="EMBL" id="JAQIFT010000029">
    <property type="protein sequence ID" value="MDA3731223.1"/>
    <property type="molecule type" value="Genomic_DNA"/>
</dbReference>
<accession>A0AA42J0K1</accession>
<keyword evidence="3 6" id="KW-0812">Transmembrane</keyword>
<dbReference type="GO" id="GO:0006629">
    <property type="term" value="P:lipid metabolic process"/>
    <property type="evidence" value="ECO:0007669"/>
    <property type="project" value="UniProtKB-KW"/>
</dbReference>
<evidence type="ECO:0000256" key="1">
    <source>
        <dbReference type="ARBA" id="ARBA00004651"/>
    </source>
</evidence>
<keyword evidence="4 6" id="KW-1133">Transmembrane helix</keyword>
<feature type="transmembrane region" description="Helical" evidence="6">
    <location>
        <begin position="226"/>
        <end position="248"/>
    </location>
</feature>
<name>A0AA42J0K1_9FIRM</name>
<keyword evidence="5 6" id="KW-0472">Membrane</keyword>
<keyword evidence="6" id="KW-0046">Antibiotic resistance</keyword>
<dbReference type="GO" id="GO:0050071">
    <property type="term" value="F:phosphatidylglycerol lysyltransferase activity"/>
    <property type="evidence" value="ECO:0007669"/>
    <property type="project" value="UniProtKB-EC"/>
</dbReference>
<proteinExistence type="inferred from homology"/>
<gene>
    <name evidence="6" type="primary">mprF</name>
    <name evidence="7" type="ORF">PBV87_06945</name>
</gene>
<feature type="transmembrane region" description="Helical" evidence="6">
    <location>
        <begin position="306"/>
        <end position="326"/>
    </location>
</feature>
<dbReference type="PANTHER" id="PTHR37693:SF1">
    <property type="entry name" value="INTEGRAL MEMBRANE PROTEIN"/>
    <property type="match status" value="1"/>
</dbReference>
<feature type="transmembrane region" description="Helical" evidence="6">
    <location>
        <begin position="44"/>
        <end position="64"/>
    </location>
</feature>
<dbReference type="RefSeq" id="WP_271011640.1">
    <property type="nucleotide sequence ID" value="NZ_JAQIFT010000029.1"/>
</dbReference>
<sequence length="344" mass="39520">MKIKKRNLIIILISLIGIISYVSYKEQSNLLMIFSKAKIEWILGTLLLMVVYWGLESFILHLVTAKLHPRQKFKSTVQTTMIGQFFNCITPFSSGGQPMQALHMVKTGVPFGIASSCLLTKFIVYQVVLTLYSLVVLYFKLEEFSQTVSGFTYMVWFGFAVNTAVVLGLLSIGYFKNGTVKWTCKVIDGLGKLGWVKDVERKKHYIRKEFDSFYKSFKWMKQNKEMILAMMICSVIQLTVYFLVPYFILRAFNLNGSVISIISAQAFVLMISSFIPLPGAAGGAEVSFFTFFRLFFPPNLLNVSILIWRMITFYLTICVGMCFTFWKKDERPVRERLKNKTKKA</sequence>
<dbReference type="Proteomes" id="UP001169242">
    <property type="component" value="Unassembled WGS sequence"/>
</dbReference>
<evidence type="ECO:0000256" key="6">
    <source>
        <dbReference type="RuleBase" id="RU363042"/>
    </source>
</evidence>
<comment type="subcellular location">
    <subcellularLocation>
        <location evidence="1 6">Cell membrane</location>
        <topology evidence="1 6">Multi-pass membrane protein</topology>
    </subcellularLocation>
</comment>
<evidence type="ECO:0000313" key="7">
    <source>
        <dbReference type="EMBL" id="MDA3731223.1"/>
    </source>
</evidence>
<feature type="transmembrane region" description="Helical" evidence="6">
    <location>
        <begin position="254"/>
        <end position="275"/>
    </location>
</feature>
<dbReference type="AlphaFoldDB" id="A0AA42J0K1"/>
<dbReference type="EC" id="2.3.2.3" evidence="6"/>
<dbReference type="NCBIfam" id="TIGR00374">
    <property type="entry name" value="flippase-like domain"/>
    <property type="match status" value="1"/>
</dbReference>
<dbReference type="GO" id="GO:0046677">
    <property type="term" value="P:response to antibiotic"/>
    <property type="evidence" value="ECO:0007669"/>
    <property type="project" value="UniProtKB-KW"/>
</dbReference>
<keyword evidence="6" id="KW-0808">Transferase</keyword>
<dbReference type="InterPro" id="IPR022791">
    <property type="entry name" value="L-PG_synthase/AglD"/>
</dbReference>
<organism evidence="7 8">
    <name type="scientific">Holtiella tumoricola</name>
    <dbReference type="NCBI Taxonomy" id="3018743"/>
    <lineage>
        <taxon>Bacteria</taxon>
        <taxon>Bacillati</taxon>
        <taxon>Bacillota</taxon>
        <taxon>Clostridia</taxon>
        <taxon>Lachnospirales</taxon>
        <taxon>Cellulosilyticaceae</taxon>
        <taxon>Holtiella</taxon>
    </lineage>
</organism>
<evidence type="ECO:0000256" key="2">
    <source>
        <dbReference type="ARBA" id="ARBA00022475"/>
    </source>
</evidence>
<evidence type="ECO:0000256" key="4">
    <source>
        <dbReference type="ARBA" id="ARBA00022989"/>
    </source>
</evidence>
<dbReference type="GO" id="GO:0005886">
    <property type="term" value="C:plasma membrane"/>
    <property type="evidence" value="ECO:0007669"/>
    <property type="project" value="UniProtKB-SubCell"/>
</dbReference>
<feature type="transmembrane region" description="Helical" evidence="6">
    <location>
        <begin position="122"/>
        <end position="141"/>
    </location>
</feature>
<dbReference type="PANTHER" id="PTHR37693">
    <property type="entry name" value="PHOSPHATIDYLGLYCEROL LYSYLTRANSFERASE"/>
    <property type="match status" value="1"/>
</dbReference>
<protein>
    <recommendedName>
        <fullName evidence="6">Phosphatidylglycerol lysyltransferase</fullName>
        <ecNumber evidence="6">2.3.2.3</ecNumber>
    </recommendedName>
    <alternativeName>
        <fullName evidence="6">Lysylphosphatidylglycerol synthase</fullName>
    </alternativeName>
</protein>
<keyword evidence="8" id="KW-1185">Reference proteome</keyword>
<dbReference type="Pfam" id="PF03706">
    <property type="entry name" value="LPG_synthase_TM"/>
    <property type="match status" value="1"/>
</dbReference>
<evidence type="ECO:0000256" key="3">
    <source>
        <dbReference type="ARBA" id="ARBA00022692"/>
    </source>
</evidence>
<comment type="similarity">
    <text evidence="6">Belongs to the LPG synthase family.</text>
</comment>
<comment type="caution">
    <text evidence="7">The sequence shown here is derived from an EMBL/GenBank/DDBJ whole genome shotgun (WGS) entry which is preliminary data.</text>
</comment>
<feature type="transmembrane region" description="Helical" evidence="6">
    <location>
        <begin position="7"/>
        <end position="24"/>
    </location>
</feature>
<keyword evidence="2" id="KW-1003">Cell membrane</keyword>
<feature type="transmembrane region" description="Helical" evidence="6">
    <location>
        <begin position="153"/>
        <end position="175"/>
    </location>
</feature>
<comment type="function">
    <text evidence="6">Catalyzes the transfer of a lysyl group from L-lysyl-tRNA(Lys) to membrane-bound phosphatidylglycerol (PG), which produces lysylphosphatidylglycerol (LPG), a major component of the bacterial membrane with a positive net charge. LPG synthesis contributes to bacterial virulence as it is involved in the resistance mechanism against cationic antimicrobial peptides (CAMP) produces by the host's immune system (defensins, cathelicidins) and by the competing microorganisms.</text>
</comment>
<comment type="catalytic activity">
    <reaction evidence="6">
        <text>L-lysyl-tRNA(Lys) + a 1,2-diacyl-sn-glycero-3-phospho-(1'-sn-glycerol) = a 1,2-diacyl-sn-glycero-3-phospho-1'-(3'-O-L-lysyl)-sn-glycerol + tRNA(Lys)</text>
        <dbReference type="Rhea" id="RHEA:10668"/>
        <dbReference type="Rhea" id="RHEA-COMP:9696"/>
        <dbReference type="Rhea" id="RHEA-COMP:9697"/>
        <dbReference type="ChEBI" id="CHEBI:64716"/>
        <dbReference type="ChEBI" id="CHEBI:75792"/>
        <dbReference type="ChEBI" id="CHEBI:78442"/>
        <dbReference type="ChEBI" id="CHEBI:78529"/>
        <dbReference type="EC" id="2.3.2.3"/>
    </reaction>
</comment>
<keyword evidence="6" id="KW-0443">Lipid metabolism</keyword>
<evidence type="ECO:0000313" key="8">
    <source>
        <dbReference type="Proteomes" id="UP001169242"/>
    </source>
</evidence>
<evidence type="ECO:0000256" key="5">
    <source>
        <dbReference type="ARBA" id="ARBA00023136"/>
    </source>
</evidence>